<dbReference type="eggNOG" id="ENOG502RVQ3">
    <property type="taxonomic scope" value="Eukaryota"/>
</dbReference>
<feature type="transmembrane region" description="Helical" evidence="1">
    <location>
        <begin position="197"/>
        <end position="222"/>
    </location>
</feature>
<name>Q7YTJ5_CAEEL</name>
<dbReference type="WormBase" id="W08G11.5">
    <property type="protein sequence ID" value="CE39800"/>
    <property type="gene ID" value="WBGene00012349"/>
</dbReference>
<dbReference type="Proteomes" id="UP000001940">
    <property type="component" value="Chromosome V"/>
</dbReference>
<keyword evidence="3" id="KW-1185">Reference proteome</keyword>
<dbReference type="EMBL" id="BX284605">
    <property type="protein sequence ID" value="CAE17970.2"/>
    <property type="molecule type" value="Genomic_DNA"/>
</dbReference>
<protein>
    <submittedName>
        <fullName evidence="2">Seven TM Receptor</fullName>
    </submittedName>
</protein>
<dbReference type="HOGENOM" id="CLU_036335_2_0_1"/>
<evidence type="ECO:0000313" key="2">
    <source>
        <dbReference type="EMBL" id="CAE17970.2"/>
    </source>
</evidence>
<feature type="transmembrane region" description="Helical" evidence="1">
    <location>
        <begin position="131"/>
        <end position="149"/>
    </location>
</feature>
<proteinExistence type="predicted"/>
<dbReference type="PhylomeDB" id="Q7YTJ5"/>
<feature type="transmembrane region" description="Helical" evidence="1">
    <location>
        <begin position="88"/>
        <end position="111"/>
    </location>
</feature>
<dbReference type="PANTHER" id="PTHR22943:SF78">
    <property type="entry name" value="SEVEN TM RECEPTOR"/>
    <property type="match status" value="1"/>
</dbReference>
<dbReference type="PaxDb" id="6239-W08G11.5"/>
<dbReference type="InterPro" id="IPR019428">
    <property type="entry name" value="7TM_GPCR_serpentine_rcpt_Str"/>
</dbReference>
<keyword evidence="1" id="KW-1133">Transmembrane helix</keyword>
<evidence type="ECO:0000313" key="4">
    <source>
        <dbReference type="WormBase" id="W08G11.5"/>
    </source>
</evidence>
<organism evidence="2 3">
    <name type="scientific">Caenorhabditis elegans</name>
    <dbReference type="NCBI Taxonomy" id="6239"/>
    <lineage>
        <taxon>Eukaryota</taxon>
        <taxon>Metazoa</taxon>
        <taxon>Ecdysozoa</taxon>
        <taxon>Nematoda</taxon>
        <taxon>Chromadorea</taxon>
        <taxon>Rhabditida</taxon>
        <taxon>Rhabditina</taxon>
        <taxon>Rhabditomorpha</taxon>
        <taxon>Rhabditoidea</taxon>
        <taxon>Rhabditidae</taxon>
        <taxon>Peloderinae</taxon>
        <taxon>Caenorhabditis</taxon>
    </lineage>
</organism>
<dbReference type="GO" id="GO:0005886">
    <property type="term" value="C:plasma membrane"/>
    <property type="evidence" value="ECO:0000318"/>
    <property type="project" value="GO_Central"/>
</dbReference>
<dbReference type="InParanoid" id="Q7YTJ5"/>
<dbReference type="RefSeq" id="NP_001024207.2">
    <property type="nucleotide sequence ID" value="NM_001029036.2"/>
</dbReference>
<accession>Q7YTJ5</accession>
<dbReference type="SMR" id="Q7YTJ5"/>
<dbReference type="KEGG" id="cel:CELE_W08G11.5"/>
<gene>
    <name evidence="2" type="ORF">CELE_W08G11.5</name>
    <name evidence="2 4" type="ORF">W08G11.5</name>
</gene>
<dbReference type="GO" id="GO:0007186">
    <property type="term" value="P:G protein-coupled receptor signaling pathway"/>
    <property type="evidence" value="ECO:0000318"/>
    <property type="project" value="GO_Central"/>
</dbReference>
<evidence type="ECO:0000256" key="1">
    <source>
        <dbReference type="SAM" id="Phobius"/>
    </source>
</evidence>
<dbReference type="UCSC" id="W08G11.5">
    <property type="organism name" value="c. elegans"/>
</dbReference>
<dbReference type="PANTHER" id="PTHR22943">
    <property type="entry name" value="7-TRANSMEMBRANE DOMAIN RECEPTOR C.ELEGANS"/>
    <property type="match status" value="1"/>
</dbReference>
<dbReference type="GeneID" id="3565418"/>
<dbReference type="AlphaFoldDB" id="Q7YTJ5"/>
<dbReference type="GO" id="GO:0038022">
    <property type="term" value="F:G protein-coupled olfactory receptor activity"/>
    <property type="evidence" value="ECO:0000318"/>
    <property type="project" value="GO_Central"/>
</dbReference>
<dbReference type="Pfam" id="PF10326">
    <property type="entry name" value="7TM_GPCR_Str"/>
    <property type="match status" value="1"/>
</dbReference>
<dbReference type="AGR" id="WB:WBGene00012349"/>
<keyword evidence="1" id="KW-0812">Transmembrane</keyword>
<reference evidence="2 3" key="1">
    <citation type="journal article" date="1998" name="Science">
        <title>Genome sequence of the nematode C. elegans: a platform for investigating biology.</title>
        <authorList>
            <consortium name="The C. elegans sequencing consortium"/>
            <person name="Sulson J.E."/>
            <person name="Waterston R."/>
        </authorList>
    </citation>
    <scope>NUCLEOTIDE SEQUENCE [LARGE SCALE GENOMIC DNA]</scope>
    <source>
        <strain evidence="2 3">Bristol N2</strain>
    </source>
</reference>
<keyword evidence="1" id="KW-0472">Membrane</keyword>
<feature type="transmembrane region" description="Helical" evidence="1">
    <location>
        <begin position="12"/>
        <end position="29"/>
    </location>
</feature>
<evidence type="ECO:0000313" key="3">
    <source>
        <dbReference type="Proteomes" id="UP000001940"/>
    </source>
</evidence>
<dbReference type="GO" id="GO:0042048">
    <property type="term" value="P:olfactory behavior"/>
    <property type="evidence" value="ECO:0000318"/>
    <property type="project" value="GO_Central"/>
</dbReference>
<feature type="transmembrane region" description="Helical" evidence="1">
    <location>
        <begin position="249"/>
        <end position="277"/>
    </location>
</feature>
<keyword evidence="2" id="KW-0675">Receptor</keyword>
<sequence>MTRILEPTFQEFCAIVSSLTNSVLIFLILTKSPPQLGSYKWLMLCTCFFELAYASLDIFVEPKIRTFQSSLFLVQDLRKSRIGHDTTLLFLLAYNSCYGSSMSIFACHFIYRYGAINAEFKQKHLFGVKQTLLYIAPIFTGFVWAILCWSTLGESSSKSDFLRPHFQQVFNMTIKECVYVAFHFWPTDDQGEPHLDFMSFACVVMMLLILGTSFGNVLYFGVKCYQYISNQLGSLSLQSNATKTLQAQIFYSLIIQSAIPCFLMYMPATIMSMIPLLNLGYDFNFPLLQSPLRSTRRLIHFQRFL</sequence>
<dbReference type="SUPFAM" id="SSF81321">
    <property type="entry name" value="Family A G protein-coupled receptor-like"/>
    <property type="match status" value="1"/>
</dbReference>
<dbReference type="CTD" id="3565418"/>